<organism evidence="1 2">
    <name type="scientific">Marinovum algicola</name>
    <dbReference type="NCBI Taxonomy" id="42444"/>
    <lineage>
        <taxon>Bacteria</taxon>
        <taxon>Pseudomonadati</taxon>
        <taxon>Pseudomonadota</taxon>
        <taxon>Alphaproteobacteria</taxon>
        <taxon>Rhodobacterales</taxon>
        <taxon>Roseobacteraceae</taxon>
        <taxon>Marinovum</taxon>
    </lineage>
</organism>
<name>A0A975WCS6_9RHOB</name>
<evidence type="ECO:0000313" key="1">
    <source>
        <dbReference type="EMBL" id="SEJ93834.1"/>
    </source>
</evidence>
<dbReference type="AlphaFoldDB" id="A0A975WCS6"/>
<dbReference type="Proteomes" id="UP000182932">
    <property type="component" value="Unassembled WGS sequence"/>
</dbReference>
<evidence type="ECO:0000313" key="2">
    <source>
        <dbReference type="Proteomes" id="UP000182932"/>
    </source>
</evidence>
<dbReference type="RefSeq" id="WP_074837725.1">
    <property type="nucleotide sequence ID" value="NZ_FNYY01000014.1"/>
</dbReference>
<dbReference type="GeneID" id="80819779"/>
<gene>
    <name evidence="1" type="ORF">SAMN04487940_114116</name>
</gene>
<protein>
    <submittedName>
        <fullName evidence="1">Uncharacterized protein</fullName>
    </submittedName>
</protein>
<proteinExistence type="predicted"/>
<keyword evidence="2" id="KW-1185">Reference proteome</keyword>
<accession>A0A975WCS6</accession>
<reference evidence="1 2" key="1">
    <citation type="submission" date="2016-10" db="EMBL/GenBank/DDBJ databases">
        <authorList>
            <person name="Varghese N."/>
            <person name="Submissions S."/>
        </authorList>
    </citation>
    <scope>NUCLEOTIDE SEQUENCE [LARGE SCALE GENOMIC DNA]</scope>
    <source>
        <strain evidence="1 2">FF3</strain>
    </source>
</reference>
<dbReference type="EMBL" id="FNYY01000014">
    <property type="protein sequence ID" value="SEJ93834.1"/>
    <property type="molecule type" value="Genomic_DNA"/>
</dbReference>
<comment type="caution">
    <text evidence="1">The sequence shown here is derived from an EMBL/GenBank/DDBJ whole genome shotgun (WGS) entry which is preliminary data.</text>
</comment>
<sequence>MASGKLAYFFEARDLAHLFADWPDEIGLVLCLDAAGLCELLLFHVSERDRMPAKAAAVLGCARAELEVVPEVAGYPTRRVLFTDEQKLMALILDEDDLAELAQDYLINHRFEASRKPEAPAPKPATKAATLTDVFRWKPRLHLSETAPKPPRKPDLPEGFAALDAQAECDFADGVLELGRTGLRLSLAPELLSIQTPARRTRKIGFRDDFSCFVLPRPVAAGWSPGESLVIDMPEEGFPKALRARYAQGPRQAQVTITGQGVFVTPGALLPPPPPEAEAPARRRRLFSPVRSALIGMVCLGLAAGAMLREDAPFSLPFLPMKSGAIDAPQPSETRFAAR</sequence>